<evidence type="ECO:0000313" key="2">
    <source>
        <dbReference type="EMBL" id="PSL44451.1"/>
    </source>
</evidence>
<dbReference type="InterPro" id="IPR007686">
    <property type="entry name" value="YutG/PgpA"/>
</dbReference>
<dbReference type="GO" id="GO:0006629">
    <property type="term" value="P:lipid metabolic process"/>
    <property type="evidence" value="ECO:0007669"/>
    <property type="project" value="InterPro"/>
</dbReference>
<dbReference type="RefSeq" id="WP_106588927.1">
    <property type="nucleotide sequence ID" value="NZ_PYAV01000008.1"/>
</dbReference>
<dbReference type="SUPFAM" id="SSF101307">
    <property type="entry name" value="YutG-like"/>
    <property type="match status" value="1"/>
</dbReference>
<feature type="domain" description="YutG/PgpA" evidence="1">
    <location>
        <begin position="48"/>
        <end position="158"/>
    </location>
</feature>
<dbReference type="Pfam" id="PF04608">
    <property type="entry name" value="PgpA"/>
    <property type="match status" value="1"/>
</dbReference>
<keyword evidence="3" id="KW-1185">Reference proteome</keyword>
<dbReference type="Proteomes" id="UP000242310">
    <property type="component" value="Unassembled WGS sequence"/>
</dbReference>
<dbReference type="AlphaFoldDB" id="A0A2P8HE57"/>
<dbReference type="Gene3D" id="1.10.3760.10">
    <property type="entry name" value="PgpA-like"/>
    <property type="match status" value="1"/>
</dbReference>
<dbReference type="GO" id="GO:0008962">
    <property type="term" value="F:phosphatidylglycerophosphatase activity"/>
    <property type="evidence" value="ECO:0007669"/>
    <property type="project" value="InterPro"/>
</dbReference>
<comment type="caution">
    <text evidence="2">The sequence shown here is derived from an EMBL/GenBank/DDBJ whole genome shotgun (WGS) entry which is preliminary data.</text>
</comment>
<dbReference type="InterPro" id="IPR026038">
    <property type="entry name" value="Put_PGPase"/>
</dbReference>
<evidence type="ECO:0000313" key="3">
    <source>
        <dbReference type="Proteomes" id="UP000242310"/>
    </source>
</evidence>
<proteinExistence type="predicted"/>
<protein>
    <submittedName>
        <fullName evidence="2">Phosphatidylglycerophosphatase A</fullName>
    </submittedName>
</protein>
<sequence length="166" mass="18439">MAEEQNTPLAEAAYTWMQKRGVNIDDISQLVYDLQQSYIQDLSMETCRHSVQRVLHKREVQHAVLTGIQLDLIAENGDMIEELQPIVDKDEGLYGVDEIIALAIVNIYGSIGLTNYGYLDKVKPGILQTLNEKSAKQCHTFLDDITGAIAAAASSRIAHDYGSSRD</sequence>
<gene>
    <name evidence="2" type="ORF">B0H94_10862</name>
</gene>
<dbReference type="EMBL" id="PYAV01000008">
    <property type="protein sequence ID" value="PSL44451.1"/>
    <property type="molecule type" value="Genomic_DNA"/>
</dbReference>
<name>A0A2P8HE57_9BACI</name>
<dbReference type="InterPro" id="IPR036681">
    <property type="entry name" value="PgpA-like_sf"/>
</dbReference>
<reference evidence="2 3" key="1">
    <citation type="submission" date="2018-03" db="EMBL/GenBank/DDBJ databases">
        <title>Genomic Encyclopedia of Type Strains, Phase III (KMG-III): the genomes of soil and plant-associated and newly described type strains.</title>
        <authorList>
            <person name="Whitman W."/>
        </authorList>
    </citation>
    <scope>NUCLEOTIDE SEQUENCE [LARGE SCALE GENOMIC DNA]</scope>
    <source>
        <strain evidence="2 3">CGMCC 1.07653</strain>
    </source>
</reference>
<dbReference type="CDD" id="cd06971">
    <property type="entry name" value="PgpA"/>
    <property type="match status" value="1"/>
</dbReference>
<dbReference type="OrthoDB" id="9793244at2"/>
<dbReference type="PIRSF" id="PIRSF019587">
    <property type="entry name" value="PGPase"/>
    <property type="match status" value="1"/>
</dbReference>
<accession>A0A2P8HE57</accession>
<organism evidence="2 3">
    <name type="scientific">Salsuginibacillus halophilus</name>
    <dbReference type="NCBI Taxonomy" id="517424"/>
    <lineage>
        <taxon>Bacteria</taxon>
        <taxon>Bacillati</taxon>
        <taxon>Bacillota</taxon>
        <taxon>Bacilli</taxon>
        <taxon>Bacillales</taxon>
        <taxon>Bacillaceae</taxon>
        <taxon>Salsuginibacillus</taxon>
    </lineage>
</organism>
<evidence type="ECO:0000259" key="1">
    <source>
        <dbReference type="Pfam" id="PF04608"/>
    </source>
</evidence>